<gene>
    <name evidence="1" type="ORF">AB7878_00245</name>
</gene>
<keyword evidence="2" id="KW-1185">Reference proteome</keyword>
<evidence type="ECO:0000313" key="2">
    <source>
        <dbReference type="Proteomes" id="UP001562159"/>
    </source>
</evidence>
<dbReference type="InterPro" id="IPR014958">
    <property type="entry name" value="DGC"/>
</dbReference>
<organism evidence="1 2">
    <name type="scientific">Rhodanobacter humi</name>
    <dbReference type="NCBI Taxonomy" id="1888173"/>
    <lineage>
        <taxon>Bacteria</taxon>
        <taxon>Pseudomonadati</taxon>
        <taxon>Pseudomonadota</taxon>
        <taxon>Gammaproteobacteria</taxon>
        <taxon>Lysobacterales</taxon>
        <taxon>Rhodanobacteraceae</taxon>
        <taxon>Rhodanobacter</taxon>
    </lineage>
</organism>
<dbReference type="PIRSF" id="PIRSF037181">
    <property type="entry name" value="DGC"/>
    <property type="match status" value="1"/>
</dbReference>
<evidence type="ECO:0000313" key="1">
    <source>
        <dbReference type="EMBL" id="MEY2180841.1"/>
    </source>
</evidence>
<dbReference type="Pfam" id="PF08859">
    <property type="entry name" value="DGC"/>
    <property type="match status" value="1"/>
</dbReference>
<proteinExistence type="predicted"/>
<dbReference type="Proteomes" id="UP001562159">
    <property type="component" value="Unassembled WGS sequence"/>
</dbReference>
<accession>A0ABV4AKC5</accession>
<reference evidence="1 2" key="1">
    <citation type="submission" date="2024-07" db="EMBL/GenBank/DDBJ databases">
        <title>Molecular mechanisms and environmental adaptations of flagellar loss and biofilm growth of Rhodanobacter under environmental stress.</title>
        <authorList>
            <person name="Chen M."/>
        </authorList>
    </citation>
    <scope>NUCLEOTIDE SEQUENCE [LARGE SCALE GENOMIC DNA]</scope>
    <source>
        <strain evidence="1 2">RS22</strain>
    </source>
</reference>
<dbReference type="EMBL" id="JBGBPY010000001">
    <property type="protein sequence ID" value="MEY2180841.1"/>
    <property type="molecule type" value="Genomic_DNA"/>
</dbReference>
<comment type="caution">
    <text evidence="1">The sequence shown here is derived from an EMBL/GenBank/DDBJ whole genome shotgun (WGS) entry which is preliminary data.</text>
</comment>
<sequence>MSNDLPLVYSCSGCSSAAQMANHLALRLDRAGAAEMSCIAGVGGGVAGLVRTARGGRRILALDGCVLKCVAACLANAGVVADAHLVLSEYGVKKRKHADFDPAEARRIYQAQVLPAAQALRTGGVDDAC</sequence>
<protein>
    <submittedName>
        <fullName evidence="1">Zinc-binding protein</fullName>
    </submittedName>
</protein>
<name>A0ABV4AKC5_9GAMM</name>